<dbReference type="InterPro" id="IPR020583">
    <property type="entry name" value="Inositol_monoP_metal-BS"/>
</dbReference>
<dbReference type="EMBL" id="CP001940">
    <property type="protein sequence ID" value="ADH84852.1"/>
    <property type="molecule type" value="Genomic_DNA"/>
</dbReference>
<dbReference type="Gene3D" id="3.40.190.80">
    <property type="match status" value="1"/>
</dbReference>
<dbReference type="InterPro" id="IPR033942">
    <property type="entry name" value="IMPase"/>
</dbReference>
<dbReference type="eggNOG" id="COG0483">
    <property type="taxonomic scope" value="Bacteria"/>
</dbReference>
<dbReference type="FunFam" id="3.40.190.80:FF:000002">
    <property type="entry name" value="Inositol-1-monophosphatase"/>
    <property type="match status" value="1"/>
</dbReference>
<evidence type="ECO:0000256" key="6">
    <source>
        <dbReference type="ARBA" id="ARBA00022842"/>
    </source>
</evidence>
<dbReference type="GO" id="GO:0006020">
    <property type="term" value="P:inositol metabolic process"/>
    <property type="evidence" value="ECO:0007669"/>
    <property type="project" value="TreeGrafter"/>
</dbReference>
<keyword evidence="5 8" id="KW-0378">Hydrolase</keyword>
<evidence type="ECO:0000256" key="3">
    <source>
        <dbReference type="ARBA" id="ARBA00009759"/>
    </source>
</evidence>
<dbReference type="STRING" id="589865.DaAHT2_0139"/>
<reference evidence="10" key="1">
    <citation type="submission" date="2010-02" db="EMBL/GenBank/DDBJ databases">
        <title>Complete sequence of Desulfurivibrio alkaliphilus AHT2.</title>
        <authorList>
            <consortium name="US DOE Joint Genome Institute"/>
            <person name="Pitluck S."/>
            <person name="Chertkov O."/>
            <person name="Detter J.C."/>
            <person name="Han C."/>
            <person name="Tapia R."/>
            <person name="Larimer F."/>
            <person name="Land M."/>
            <person name="Hauser L."/>
            <person name="Kyrpides N."/>
            <person name="Mikhailova N."/>
            <person name="Sorokin D.Y."/>
            <person name="Muyzer G."/>
            <person name="Woyke T."/>
        </authorList>
    </citation>
    <scope>NUCLEOTIDE SEQUENCE [LARGE SCALE GENOMIC DNA]</scope>
    <source>
        <strain evidence="10">DSM 19089 / UNIQEM U267 / AHT2</strain>
    </source>
</reference>
<dbReference type="Pfam" id="PF00459">
    <property type="entry name" value="Inositol_P"/>
    <property type="match status" value="1"/>
</dbReference>
<evidence type="ECO:0000256" key="1">
    <source>
        <dbReference type="ARBA" id="ARBA00001033"/>
    </source>
</evidence>
<sequence>MDRLQHSLARCRDRRLAAILDSAGRAAFAAGEVLRRKYDTPLKINHKGRIDLVTEADLASEQAVLKVLQRDHPGIAVLAEESAPVTEKTAISGPLWVIDPLDGTTNFAHAFPWFAVSIGYLEDGECRAGVIYNPVSEEFFCAAAGAGAWLNGRPIRVSRTNSLEQALLATGFPYSVVEKGDEVAKVVEVLRAMLPKAQGIRRAGAAALDLAYVACGRLDGFWEINLKPWDTAAGIALLKEAGGLATDFAGGDFSPFVPQLLASNSLLHQAIRQVINSP</sequence>
<dbReference type="CDD" id="cd01639">
    <property type="entry name" value="IMPase"/>
    <property type="match status" value="1"/>
</dbReference>
<dbReference type="InterPro" id="IPR022337">
    <property type="entry name" value="Inositol_monophosphatase_SuhB"/>
</dbReference>
<feature type="binding site" evidence="7">
    <location>
        <position position="230"/>
    </location>
    <ligand>
        <name>Mg(2+)</name>
        <dbReference type="ChEBI" id="CHEBI:18420"/>
        <label>1</label>
        <note>catalytic</note>
    </ligand>
</feature>
<dbReference type="KEGG" id="dak:DaAHT2_0139"/>
<protein>
    <recommendedName>
        <fullName evidence="8">Inositol-1-monophosphatase</fullName>
        <ecNumber evidence="8">3.1.3.25</ecNumber>
    </recommendedName>
</protein>
<feature type="binding site" evidence="7">
    <location>
        <position position="101"/>
    </location>
    <ligand>
        <name>Mg(2+)</name>
        <dbReference type="ChEBI" id="CHEBI:18420"/>
        <label>1</label>
        <note>catalytic</note>
    </ligand>
</feature>
<dbReference type="PANTHER" id="PTHR20854:SF4">
    <property type="entry name" value="INOSITOL-1-MONOPHOSPHATASE-RELATED"/>
    <property type="match status" value="1"/>
</dbReference>
<dbReference type="PANTHER" id="PTHR20854">
    <property type="entry name" value="INOSITOL MONOPHOSPHATASE"/>
    <property type="match status" value="1"/>
</dbReference>
<evidence type="ECO:0000256" key="8">
    <source>
        <dbReference type="RuleBase" id="RU364068"/>
    </source>
</evidence>
<dbReference type="GO" id="GO:0007165">
    <property type="term" value="P:signal transduction"/>
    <property type="evidence" value="ECO:0007669"/>
    <property type="project" value="TreeGrafter"/>
</dbReference>
<dbReference type="OrthoDB" id="9785695at2"/>
<dbReference type="InterPro" id="IPR000760">
    <property type="entry name" value="Inositol_monophosphatase-like"/>
</dbReference>
<dbReference type="Proteomes" id="UP000001508">
    <property type="component" value="Chromosome"/>
</dbReference>
<feature type="binding site" evidence="7">
    <location>
        <position position="80"/>
    </location>
    <ligand>
        <name>Mg(2+)</name>
        <dbReference type="ChEBI" id="CHEBI:18420"/>
        <label>1</label>
        <note>catalytic</note>
    </ligand>
</feature>
<evidence type="ECO:0000256" key="4">
    <source>
        <dbReference type="ARBA" id="ARBA00022723"/>
    </source>
</evidence>
<dbReference type="FunCoup" id="D6Z5X0">
    <property type="interactions" value="408"/>
</dbReference>
<evidence type="ECO:0000313" key="9">
    <source>
        <dbReference type="EMBL" id="ADH84852.1"/>
    </source>
</evidence>
<keyword evidence="4 7" id="KW-0479">Metal-binding</keyword>
<feature type="binding site" evidence="7">
    <location>
        <position position="102"/>
    </location>
    <ligand>
        <name>Mg(2+)</name>
        <dbReference type="ChEBI" id="CHEBI:18420"/>
        <label>1</label>
        <note>catalytic</note>
    </ligand>
</feature>
<dbReference type="GO" id="GO:0046872">
    <property type="term" value="F:metal ion binding"/>
    <property type="evidence" value="ECO:0007669"/>
    <property type="project" value="UniProtKB-KW"/>
</dbReference>
<dbReference type="GO" id="GO:0046854">
    <property type="term" value="P:phosphatidylinositol phosphate biosynthetic process"/>
    <property type="evidence" value="ECO:0007669"/>
    <property type="project" value="InterPro"/>
</dbReference>
<gene>
    <name evidence="9" type="ordered locus">DaAHT2_0139</name>
</gene>
<comment type="catalytic activity">
    <reaction evidence="1 8">
        <text>a myo-inositol phosphate + H2O = myo-inositol + phosphate</text>
        <dbReference type="Rhea" id="RHEA:24056"/>
        <dbReference type="ChEBI" id="CHEBI:15377"/>
        <dbReference type="ChEBI" id="CHEBI:17268"/>
        <dbReference type="ChEBI" id="CHEBI:43474"/>
        <dbReference type="ChEBI" id="CHEBI:84139"/>
        <dbReference type="EC" id="3.1.3.25"/>
    </reaction>
</comment>
<dbReference type="PROSITE" id="PS00630">
    <property type="entry name" value="IMP_2"/>
    <property type="match status" value="1"/>
</dbReference>
<accession>D6Z5X0</accession>
<dbReference type="PROSITE" id="PS00629">
    <property type="entry name" value="IMP_1"/>
    <property type="match status" value="1"/>
</dbReference>
<dbReference type="InterPro" id="IPR020550">
    <property type="entry name" value="Inositol_monophosphatase_CS"/>
</dbReference>
<dbReference type="Gene3D" id="3.30.540.10">
    <property type="entry name" value="Fructose-1,6-Bisphosphatase, subunit A, domain 1"/>
    <property type="match status" value="1"/>
</dbReference>
<proteinExistence type="inferred from homology"/>
<evidence type="ECO:0000256" key="7">
    <source>
        <dbReference type="PIRSR" id="PIRSR600760-2"/>
    </source>
</evidence>
<dbReference type="PRINTS" id="PR01959">
    <property type="entry name" value="SBIMPHPHTASE"/>
</dbReference>
<dbReference type="FunFam" id="3.30.540.10:FF:000003">
    <property type="entry name" value="Inositol-1-monophosphatase"/>
    <property type="match status" value="1"/>
</dbReference>
<dbReference type="AlphaFoldDB" id="D6Z5X0"/>
<feature type="binding site" evidence="7">
    <location>
        <position position="99"/>
    </location>
    <ligand>
        <name>Mg(2+)</name>
        <dbReference type="ChEBI" id="CHEBI:18420"/>
        <label>1</label>
        <note>catalytic</note>
    </ligand>
</feature>
<dbReference type="PRINTS" id="PR00377">
    <property type="entry name" value="IMPHPHTASES"/>
</dbReference>
<dbReference type="SUPFAM" id="SSF56655">
    <property type="entry name" value="Carbohydrate phosphatase"/>
    <property type="match status" value="1"/>
</dbReference>
<name>D6Z5X0_DESAT</name>
<dbReference type="EC" id="3.1.3.25" evidence="8"/>
<comment type="similarity">
    <text evidence="3 8">Belongs to the inositol monophosphatase superfamily.</text>
</comment>
<organism evidence="9 10">
    <name type="scientific">Desulfurivibrio alkaliphilus (strain DSM 19089 / UNIQEM U267 / AHT2)</name>
    <dbReference type="NCBI Taxonomy" id="589865"/>
    <lineage>
        <taxon>Bacteria</taxon>
        <taxon>Pseudomonadati</taxon>
        <taxon>Thermodesulfobacteriota</taxon>
        <taxon>Desulfobulbia</taxon>
        <taxon>Desulfobulbales</taxon>
        <taxon>Desulfobulbaceae</taxon>
        <taxon>Desulfurivibrio</taxon>
    </lineage>
</organism>
<keyword evidence="6 7" id="KW-0460">Magnesium</keyword>
<keyword evidence="10" id="KW-1185">Reference proteome</keyword>
<evidence type="ECO:0000313" key="10">
    <source>
        <dbReference type="Proteomes" id="UP000001508"/>
    </source>
</evidence>
<evidence type="ECO:0000256" key="2">
    <source>
        <dbReference type="ARBA" id="ARBA00001946"/>
    </source>
</evidence>
<evidence type="ECO:0000256" key="5">
    <source>
        <dbReference type="ARBA" id="ARBA00022801"/>
    </source>
</evidence>
<dbReference type="RefSeq" id="WP_013162383.1">
    <property type="nucleotide sequence ID" value="NC_014216.1"/>
</dbReference>
<dbReference type="GO" id="GO:0008934">
    <property type="term" value="F:inositol monophosphate 1-phosphatase activity"/>
    <property type="evidence" value="ECO:0007669"/>
    <property type="project" value="InterPro"/>
</dbReference>
<dbReference type="HOGENOM" id="CLU_044118_0_2_7"/>
<dbReference type="InParanoid" id="D6Z5X0"/>
<comment type="cofactor">
    <cofactor evidence="2 7 8">
        <name>Mg(2+)</name>
        <dbReference type="ChEBI" id="CHEBI:18420"/>
    </cofactor>
</comment>